<dbReference type="OrthoDB" id="9872815at2"/>
<protein>
    <submittedName>
        <fullName evidence="1">Uncharacterized protein</fullName>
    </submittedName>
</protein>
<proteinExistence type="predicted"/>
<reference evidence="1 2" key="1">
    <citation type="submission" date="2019-12" db="EMBL/GenBank/DDBJ databases">
        <title>The complete genome of the thermophilic, anoxygenic phototrophic gammaproteobacterium Thermochromatium tepidum.</title>
        <authorList>
            <person name="Sattley W.M."/>
            <person name="Swingley W.D."/>
            <person name="Burchell B.M."/>
            <person name="Gurbani S.A."/>
            <person name="Kujawa C.M."/>
            <person name="Nuccio D.A."/>
            <person name="Schladweiler J."/>
            <person name="Shaffer K.N."/>
            <person name="Stokes L.M."/>
            <person name="Touchman J.W."/>
            <person name="Blankenship R.E."/>
            <person name="Madigan M.T."/>
        </authorList>
    </citation>
    <scope>NUCLEOTIDE SEQUENCE [LARGE SCALE GENOMIC DNA]</scope>
    <source>
        <strain evidence="1 2">ATCC 43061</strain>
    </source>
</reference>
<sequence>MRGLVLLWLLGRVGGSVAAETRLTLADVVLHGVLPLSELPRAIAPASDPDCLASYLAGVAPHSPLWRMSPPASAETALPLLRRRLVEQMVAVLGESVRDEATAFAQDFPLAVEWEGMVDSPLAEADFVADWLAAHADTAIAPFLHLLLAHRLQAAQRWAPPQMQAGLSRRFEQALAPVLVSRRPAVACLARELQKRQPRQP</sequence>
<dbReference type="Proteomes" id="UP000426424">
    <property type="component" value="Chromosome"/>
</dbReference>
<gene>
    <name evidence="1" type="ORF">E6P07_08925</name>
</gene>
<dbReference type="AlphaFoldDB" id="A0A6I6ECM4"/>
<name>A0A6I6ECM4_THETI</name>
<dbReference type="KEGG" id="ttp:E6P07_08925"/>
<evidence type="ECO:0000313" key="2">
    <source>
        <dbReference type="Proteomes" id="UP000426424"/>
    </source>
</evidence>
<dbReference type="RefSeq" id="WP_153975280.1">
    <property type="nucleotide sequence ID" value="NZ_CP039268.1"/>
</dbReference>
<dbReference type="EMBL" id="CP039268">
    <property type="protein sequence ID" value="QGU33086.1"/>
    <property type="molecule type" value="Genomic_DNA"/>
</dbReference>
<accession>A0A6I6ECM4</accession>
<evidence type="ECO:0000313" key="1">
    <source>
        <dbReference type="EMBL" id="QGU33086.1"/>
    </source>
</evidence>
<organism evidence="1 2">
    <name type="scientific">Thermochromatium tepidum ATCC 43061</name>
    <dbReference type="NCBI Taxonomy" id="316276"/>
    <lineage>
        <taxon>Bacteria</taxon>
        <taxon>Pseudomonadati</taxon>
        <taxon>Pseudomonadota</taxon>
        <taxon>Gammaproteobacteria</taxon>
        <taxon>Chromatiales</taxon>
        <taxon>Chromatiaceae</taxon>
        <taxon>Thermochromatium</taxon>
    </lineage>
</organism>
<keyword evidence="2" id="KW-1185">Reference proteome</keyword>